<gene>
    <name evidence="1" type="ORF">M6D89_12250</name>
</gene>
<evidence type="ECO:0000313" key="1">
    <source>
        <dbReference type="EMBL" id="MCP8900071.1"/>
    </source>
</evidence>
<dbReference type="AlphaFoldDB" id="A0A9X2KTN3"/>
<organism evidence="1 2">
    <name type="scientific">Gilvimarinus xylanilyticus</name>
    <dbReference type="NCBI Taxonomy" id="2944139"/>
    <lineage>
        <taxon>Bacteria</taxon>
        <taxon>Pseudomonadati</taxon>
        <taxon>Pseudomonadota</taxon>
        <taxon>Gammaproteobacteria</taxon>
        <taxon>Cellvibrionales</taxon>
        <taxon>Cellvibrionaceae</taxon>
        <taxon>Gilvimarinus</taxon>
    </lineage>
</organism>
<reference evidence="1" key="1">
    <citation type="submission" date="2022-05" db="EMBL/GenBank/DDBJ databases">
        <authorList>
            <person name="Sun H.-N."/>
        </authorList>
    </citation>
    <scope>NUCLEOTIDE SEQUENCE</scope>
    <source>
        <strain evidence="1">HB14</strain>
    </source>
</reference>
<dbReference type="RefSeq" id="WP_253968368.1">
    <property type="nucleotide sequence ID" value="NZ_JAMFTH010000004.1"/>
</dbReference>
<proteinExistence type="predicted"/>
<accession>A0A9X2KTN3</accession>
<name>A0A9X2KTN3_9GAMM</name>
<evidence type="ECO:0008006" key="3">
    <source>
        <dbReference type="Google" id="ProtNLM"/>
    </source>
</evidence>
<comment type="caution">
    <text evidence="1">The sequence shown here is derived from an EMBL/GenBank/DDBJ whole genome shotgun (WGS) entry which is preliminary data.</text>
</comment>
<dbReference type="Proteomes" id="UP001139319">
    <property type="component" value="Unassembled WGS sequence"/>
</dbReference>
<keyword evidence="2" id="KW-1185">Reference proteome</keyword>
<evidence type="ECO:0000313" key="2">
    <source>
        <dbReference type="Proteomes" id="UP001139319"/>
    </source>
</evidence>
<protein>
    <recommendedName>
        <fullName evidence="3">Cytochrome c domain-containing protein</fullName>
    </recommendedName>
</protein>
<reference evidence="1" key="2">
    <citation type="submission" date="2023-01" db="EMBL/GenBank/DDBJ databases">
        <title>Gilvimarinus xylanilyticus HB14 isolated from Caulerpa lentillifera aquaculture base in Hainan, China.</title>
        <authorList>
            <person name="Zhang Y.-J."/>
        </authorList>
    </citation>
    <scope>NUCLEOTIDE SEQUENCE</scope>
    <source>
        <strain evidence="1">HB14</strain>
    </source>
</reference>
<sequence length="466" mass="52074">MYSKLKDTAFLFVTGAYFFLISSSGSAITQEDAYQRFFHSGGVAGHFRLCPKSAFDTIVPLTQTPDNGAVTDMTISGIERYINENDIQSIDELLPRLPVHYQTNFSLVEHTRATGQSNLKYPRIILFGSDGLLMMNIGTKPDDPTYHKLDMAQLHTRTGDWEFSVLDFTPDEPVLTRNPKSCQECHGHKNARPVWGTNLDWPGVFGDNIAEGPQGEALDDRHARVMNAIMAGKGASDRFSFLVWRDEVLRRGGKRKIAHHDFGPELLLSNIAMGSATARGAFTRLQRHPKYEVAKYGLILAYYLKKGNAYLTPAEKSGATTFANNLGASAFTLDALLEGLGLKPREAFSLATLHSHEPSVTDWSLGSGDLYDLLMLQILNDLRNQDRNVSQVLDERESEAGVLDCPTTVSTIADLVDFKMVHLFYLTGYQRYQVNRVFYPLDLEDIYDRVFLPVSTSLINLTKSVL</sequence>
<dbReference type="EMBL" id="JAMFTH010000004">
    <property type="protein sequence ID" value="MCP8900071.1"/>
    <property type="molecule type" value="Genomic_DNA"/>
</dbReference>